<dbReference type="InterPro" id="IPR014825">
    <property type="entry name" value="DNA_alkylation"/>
</dbReference>
<dbReference type="Pfam" id="PF08713">
    <property type="entry name" value="DNA_alkylation"/>
    <property type="match status" value="1"/>
</dbReference>
<dbReference type="Gene3D" id="1.25.40.290">
    <property type="entry name" value="ARM repeat domains"/>
    <property type="match status" value="1"/>
</dbReference>
<reference evidence="1 2" key="1">
    <citation type="submission" date="2016-03" db="EMBL/GenBank/DDBJ databases">
        <title>Sequencing of Lactobacillus Species from Commercial Turkeys.</title>
        <authorList>
            <person name="Johnson T.J."/>
            <person name="Youmans B.P."/>
            <person name="Case K.A."/>
        </authorList>
    </citation>
    <scope>NUCLEOTIDE SEQUENCE [LARGE SCALE GENOMIC DNA]</scope>
    <source>
        <strain evidence="1 2">UMNLA1</strain>
    </source>
</reference>
<proteinExistence type="predicted"/>
<evidence type="ECO:0000313" key="1">
    <source>
        <dbReference type="EMBL" id="OXS38155.1"/>
    </source>
</evidence>
<protein>
    <submittedName>
        <fullName evidence="1">DNA alkylation repair protein</fullName>
    </submittedName>
</protein>
<comment type="caution">
    <text evidence="1">The sequence shown here is derived from an EMBL/GenBank/DDBJ whole genome shotgun (WGS) entry which is preliminary data.</text>
</comment>
<dbReference type="CDD" id="cd07064">
    <property type="entry name" value="AlkD_like_1"/>
    <property type="match status" value="1"/>
</dbReference>
<dbReference type="PANTHER" id="PTHR34070">
    <property type="entry name" value="ARMADILLO-TYPE FOLD"/>
    <property type="match status" value="1"/>
</dbReference>
<dbReference type="PANTHER" id="PTHR34070:SF1">
    <property type="entry name" value="DNA ALKYLATION REPAIR PROTEIN"/>
    <property type="match status" value="1"/>
</dbReference>
<dbReference type="RefSeq" id="WP_089144474.1">
    <property type="nucleotide sequence ID" value="NZ_LUGD01000097.1"/>
</dbReference>
<dbReference type="SUPFAM" id="SSF48371">
    <property type="entry name" value="ARM repeat"/>
    <property type="match status" value="1"/>
</dbReference>
<dbReference type="Proteomes" id="UP000215261">
    <property type="component" value="Unassembled WGS sequence"/>
</dbReference>
<organism evidence="1 2">
    <name type="scientific">Ligilactobacillus agilis</name>
    <dbReference type="NCBI Taxonomy" id="1601"/>
    <lineage>
        <taxon>Bacteria</taxon>
        <taxon>Bacillati</taxon>
        <taxon>Bacillota</taxon>
        <taxon>Bacilli</taxon>
        <taxon>Lactobacillales</taxon>
        <taxon>Lactobacillaceae</taxon>
        <taxon>Ligilactobacillus</taxon>
    </lineage>
</organism>
<evidence type="ECO:0000313" key="2">
    <source>
        <dbReference type="Proteomes" id="UP000215261"/>
    </source>
</evidence>
<dbReference type="Gene3D" id="1.20.1660.10">
    <property type="entry name" value="Hypothetical protein (EF3068)"/>
    <property type="match status" value="1"/>
</dbReference>
<name>A0A231QB33_9LACO</name>
<dbReference type="AlphaFoldDB" id="A0A231QB33"/>
<dbReference type="EMBL" id="LUGO01000082">
    <property type="protein sequence ID" value="OXS38155.1"/>
    <property type="molecule type" value="Genomic_DNA"/>
</dbReference>
<gene>
    <name evidence="1" type="ORF">AYP69_09310</name>
</gene>
<sequence length="220" mass="25882">MGQFADLKALLEANADKETARGQAAYMCNQFKFYGIKTPQRRSLTQNLIKAAKRAAKVEWDFLDQCWLAEQREYQYFVCDYLKAVQGQLVYADLKRLELYVQTKQWWDTIDVLDTVIGQIGLSDKRVDQLMLDWSQASDFWLRRIAIDHQRGRKEKTKQELLAKIIDNNLNREEFFINKAIGWALRDYSKTNPPWVKEFLASRKNGLAELSLREASKYLR</sequence>
<dbReference type="InterPro" id="IPR016024">
    <property type="entry name" value="ARM-type_fold"/>
</dbReference>
<accession>A0A231QB33</accession>